<evidence type="ECO:0000313" key="8">
    <source>
        <dbReference type="EMBL" id="CAD8809824.1"/>
    </source>
</evidence>
<keyword evidence="3" id="KW-0560">Oxidoreductase</keyword>
<dbReference type="AlphaFoldDB" id="A0A7S0Z4R4"/>
<sequence>MPCVMSPSLARSSARASSSHASLDAARRGATSAARETSSITMAFSRPACASSRRVSVAEAGASSSCASHVSSSRGGGVTASSARGASTSSSKTAVAGRRDWIRSGSRRARGIESAVGVPRAVGVDDQSSRREMNFGMSSPPRSSAASSEASGDETRDEEMWGGARNARPRRKARTKAEREQSAESYEWSAWASSCGITSIAITATYFRIIREVDLNGGVFPVAELVAQLALIAGAAVGMEFYARYAHKHLWHASWWSMSNKYRREWNRPIWLLHESHHLPREGAFEANDVFALVNGVPAFALCAFGFFTPGVFGGLCFGAGMGITLFGIAYMYVHDGLVHKRFPTGPLGKLPLLKKIAAGHTIHHTEAFEGVPWGLFLGIQELEAVPGGLEELDKVLAAAERKDARDEAARVAGEAVGPEFGVISQGEHIPSLKEAPACKLPIDA</sequence>
<dbReference type="GO" id="GO:0005506">
    <property type="term" value="F:iron ion binding"/>
    <property type="evidence" value="ECO:0007669"/>
    <property type="project" value="InterPro"/>
</dbReference>
<dbReference type="Pfam" id="PF04116">
    <property type="entry name" value="FA_hydroxylase"/>
    <property type="match status" value="1"/>
</dbReference>
<dbReference type="GO" id="GO:0016123">
    <property type="term" value="P:xanthophyll biosynthetic process"/>
    <property type="evidence" value="ECO:0007669"/>
    <property type="project" value="TreeGrafter"/>
</dbReference>
<accession>A0A7S0Z4R4</accession>
<reference evidence="8" key="1">
    <citation type="submission" date="2021-01" db="EMBL/GenBank/DDBJ databases">
        <authorList>
            <person name="Corre E."/>
            <person name="Pelletier E."/>
            <person name="Niang G."/>
            <person name="Scheremetjew M."/>
            <person name="Finn R."/>
            <person name="Kale V."/>
            <person name="Holt S."/>
            <person name="Cochrane G."/>
            <person name="Meng A."/>
            <person name="Brown T."/>
            <person name="Cohen L."/>
        </authorList>
    </citation>
    <scope>NUCLEOTIDE SEQUENCE</scope>
    <source>
        <strain evidence="8">Clade-D-RCC1621</strain>
    </source>
</reference>
<feature type="compositionally biased region" description="Low complexity" evidence="5">
    <location>
        <begin position="1"/>
        <end position="24"/>
    </location>
</feature>
<keyword evidence="2" id="KW-0125">Carotenoid biosynthesis</keyword>
<gene>
    <name evidence="8" type="ORF">OMED0930_LOCUS918</name>
</gene>
<keyword evidence="6" id="KW-0472">Membrane</keyword>
<dbReference type="EC" id="1.14.15.24" evidence="4"/>
<feature type="compositionally biased region" description="Low complexity" evidence="5">
    <location>
        <begin position="64"/>
        <end position="91"/>
    </location>
</feature>
<keyword evidence="6" id="KW-1133">Transmembrane helix</keyword>
<dbReference type="PANTHER" id="PTHR31899">
    <property type="entry name" value="BETA-CAROTENE 3-HYDROXYLASE 1, CHLOROPLASTIC"/>
    <property type="match status" value="1"/>
</dbReference>
<feature type="transmembrane region" description="Helical" evidence="6">
    <location>
        <begin position="290"/>
        <end position="307"/>
    </location>
</feature>
<name>A0A7S0Z4R4_9CHLO</name>
<evidence type="ECO:0000256" key="1">
    <source>
        <dbReference type="ARBA" id="ARBA00009324"/>
    </source>
</evidence>
<dbReference type="GO" id="GO:0009507">
    <property type="term" value="C:chloroplast"/>
    <property type="evidence" value="ECO:0007669"/>
    <property type="project" value="TreeGrafter"/>
</dbReference>
<feature type="domain" description="Fatty acid hydroxylase" evidence="7">
    <location>
        <begin position="234"/>
        <end position="378"/>
    </location>
</feature>
<dbReference type="GO" id="GO:0010291">
    <property type="term" value="F:beta-carotene 3-hydroxylase activity"/>
    <property type="evidence" value="ECO:0007669"/>
    <property type="project" value="UniProtKB-EC"/>
</dbReference>
<feature type="region of interest" description="Disordered" evidence="5">
    <location>
        <begin position="1"/>
        <end position="49"/>
    </location>
</feature>
<evidence type="ECO:0000256" key="6">
    <source>
        <dbReference type="SAM" id="Phobius"/>
    </source>
</evidence>
<dbReference type="GO" id="GO:0016119">
    <property type="term" value="P:carotene metabolic process"/>
    <property type="evidence" value="ECO:0007669"/>
    <property type="project" value="TreeGrafter"/>
</dbReference>
<comment type="similarity">
    <text evidence="1">Belongs to the sterol desaturase family.</text>
</comment>
<dbReference type="InterPro" id="IPR045019">
    <property type="entry name" value="BETA-OHASE-like"/>
</dbReference>
<evidence type="ECO:0000256" key="2">
    <source>
        <dbReference type="ARBA" id="ARBA00022746"/>
    </source>
</evidence>
<keyword evidence="6" id="KW-0812">Transmembrane</keyword>
<dbReference type="PANTHER" id="PTHR31899:SF9">
    <property type="entry name" value="BETA-CAROTENE 3-HYDROXYLASE 1, CHLOROPLASTIC"/>
    <property type="match status" value="1"/>
</dbReference>
<evidence type="ECO:0000256" key="4">
    <source>
        <dbReference type="ARBA" id="ARBA00026097"/>
    </source>
</evidence>
<protein>
    <recommendedName>
        <fullName evidence="4">beta-carotene 3-hydroxylase</fullName>
        <ecNumber evidence="4">1.14.15.24</ecNumber>
    </recommendedName>
</protein>
<feature type="region of interest" description="Disordered" evidence="5">
    <location>
        <begin position="64"/>
        <end position="179"/>
    </location>
</feature>
<evidence type="ECO:0000259" key="7">
    <source>
        <dbReference type="Pfam" id="PF04116"/>
    </source>
</evidence>
<evidence type="ECO:0000256" key="5">
    <source>
        <dbReference type="SAM" id="MobiDB-lite"/>
    </source>
</evidence>
<feature type="transmembrane region" description="Helical" evidence="6">
    <location>
        <begin position="313"/>
        <end position="334"/>
    </location>
</feature>
<feature type="compositionally biased region" description="Low complexity" evidence="5">
    <location>
        <begin position="138"/>
        <end position="150"/>
    </location>
</feature>
<dbReference type="InterPro" id="IPR006694">
    <property type="entry name" value="Fatty_acid_hydroxylase"/>
</dbReference>
<feature type="transmembrane region" description="Helical" evidence="6">
    <location>
        <begin position="219"/>
        <end position="242"/>
    </location>
</feature>
<evidence type="ECO:0000256" key="3">
    <source>
        <dbReference type="ARBA" id="ARBA00023002"/>
    </source>
</evidence>
<organism evidence="8">
    <name type="scientific">Ostreococcus mediterraneus</name>
    <dbReference type="NCBI Taxonomy" id="1486918"/>
    <lineage>
        <taxon>Eukaryota</taxon>
        <taxon>Viridiplantae</taxon>
        <taxon>Chlorophyta</taxon>
        <taxon>Mamiellophyceae</taxon>
        <taxon>Mamiellales</taxon>
        <taxon>Bathycoccaceae</taxon>
        <taxon>Ostreococcus</taxon>
    </lineage>
</organism>
<dbReference type="EMBL" id="HBFO01001280">
    <property type="protein sequence ID" value="CAD8809824.1"/>
    <property type="molecule type" value="Transcribed_RNA"/>
</dbReference>
<proteinExistence type="inferred from homology"/>